<dbReference type="OrthoDB" id="9759894at2"/>
<proteinExistence type="predicted"/>
<protein>
    <submittedName>
        <fullName evidence="4">TRAP transporter 4TM/12TM fusion protein</fullName>
    </submittedName>
</protein>
<feature type="transmembrane region" description="Helical" evidence="2">
    <location>
        <begin position="156"/>
        <end position="173"/>
    </location>
</feature>
<dbReference type="Pfam" id="PF06808">
    <property type="entry name" value="DctM"/>
    <property type="match status" value="1"/>
</dbReference>
<feature type="transmembrane region" description="Helical" evidence="2">
    <location>
        <begin position="517"/>
        <end position="541"/>
    </location>
</feature>
<gene>
    <name evidence="4" type="ORF">B0H94_106107</name>
</gene>
<feature type="transmembrane region" description="Helical" evidence="2">
    <location>
        <begin position="202"/>
        <end position="224"/>
    </location>
</feature>
<evidence type="ECO:0000313" key="5">
    <source>
        <dbReference type="Proteomes" id="UP000242310"/>
    </source>
</evidence>
<evidence type="ECO:0000313" key="4">
    <source>
        <dbReference type="EMBL" id="PSL45852.1"/>
    </source>
</evidence>
<feature type="transmembrane region" description="Helical" evidence="2">
    <location>
        <begin position="369"/>
        <end position="388"/>
    </location>
</feature>
<feature type="compositionally biased region" description="Polar residues" evidence="1">
    <location>
        <begin position="1"/>
        <end position="10"/>
    </location>
</feature>
<organism evidence="4 5">
    <name type="scientific">Salsuginibacillus halophilus</name>
    <dbReference type="NCBI Taxonomy" id="517424"/>
    <lineage>
        <taxon>Bacteria</taxon>
        <taxon>Bacillati</taxon>
        <taxon>Bacillota</taxon>
        <taxon>Bacilli</taxon>
        <taxon>Bacillales</taxon>
        <taxon>Bacillaceae</taxon>
        <taxon>Salsuginibacillus</taxon>
    </lineage>
</organism>
<dbReference type="RefSeq" id="WP_106588526.1">
    <property type="nucleotide sequence ID" value="NZ_PYAV01000006.1"/>
</dbReference>
<evidence type="ECO:0000259" key="3">
    <source>
        <dbReference type="Pfam" id="PF06808"/>
    </source>
</evidence>
<evidence type="ECO:0000256" key="1">
    <source>
        <dbReference type="SAM" id="MobiDB-lite"/>
    </source>
</evidence>
<dbReference type="PANTHER" id="PTHR43849">
    <property type="entry name" value="BLL3936 PROTEIN"/>
    <property type="match status" value="1"/>
</dbReference>
<feature type="compositionally biased region" description="Basic and acidic residues" evidence="1">
    <location>
        <begin position="12"/>
        <end position="25"/>
    </location>
</feature>
<feature type="region of interest" description="Disordered" evidence="1">
    <location>
        <begin position="1"/>
        <end position="25"/>
    </location>
</feature>
<evidence type="ECO:0000256" key="2">
    <source>
        <dbReference type="SAM" id="Phobius"/>
    </source>
</evidence>
<feature type="transmembrane region" description="Helical" evidence="2">
    <location>
        <begin position="327"/>
        <end position="348"/>
    </location>
</feature>
<feature type="transmembrane region" description="Helical" evidence="2">
    <location>
        <begin position="553"/>
        <end position="570"/>
    </location>
</feature>
<dbReference type="AlphaFoldDB" id="A0A2P8HHZ8"/>
<keyword evidence="2" id="KW-0472">Membrane</keyword>
<dbReference type="InterPro" id="IPR011853">
    <property type="entry name" value="TRAP_DctM-Dct_fused"/>
</dbReference>
<comment type="caution">
    <text evidence="4">The sequence shown here is derived from an EMBL/GenBank/DDBJ whole genome shotgun (WGS) entry which is preliminary data.</text>
</comment>
<feature type="transmembrane region" description="Helical" evidence="2">
    <location>
        <begin position="44"/>
        <end position="62"/>
    </location>
</feature>
<feature type="transmembrane region" description="Helical" evidence="2">
    <location>
        <begin position="290"/>
        <end position="315"/>
    </location>
</feature>
<keyword evidence="5" id="KW-1185">Reference proteome</keyword>
<sequence length="663" mass="71529">MRSSNQAESTSEQEHETHPSEDKHQEVLEKFDNESRIRVFDNKVIAWIVSIIAVSLSLYHLYTSYFGTPVTLQHRSLHVAVILVLVFLLYPPFKKSKRHVLHWYDALFAVMALSTTVYVFVDYEGIINRGGLPNNLDLLFGGMLVLLVLEAARRVTGWGLPVLALLFLLYGMFGRQLDGIFRHRGYEWDAIVGFMYQTTEGVYSTAIGVSATYIFLFILFGAFLQKSGMGQFFNDLAMAAAGQTRGGPAKVSVIASGFLGSINGAAVANVVTTGSFTIPLMKKIGYKKNFAGAVEASASVGGQILPPIMGAAAFIMAEILGMPYSQIALAALLPALLFYLGVITQIHLRATKEGLQGISRENLPEVKRVLAERGHLLIPLLFLMYMLFFSGRTIIFSAFLTIIVTVIIAMIRKTTRMSLRDIFDALENGARTAIGVAVACAAVGLIVGIATLTGFGLSLANGIVAIGGESLLLTLMFTMVACIVLGMGLPSIPTYIITSTMAAPALVELGIEALVAHLFVFYFGIFANITPPVALAAFAAAGISGGNQMRTGFVAMKLAIAGFIVPYLFVYNDSLLLTNTTFTEGVLVTLTAAIGVMMLGVAAEGHFMTKVPWVLRIVMAGGAIMLMTPNLLYDGIALLLLGTTLVIQWFLAKRVGLNRISAI</sequence>
<feature type="transmembrane region" description="Helical" evidence="2">
    <location>
        <begin position="100"/>
        <end position="120"/>
    </location>
</feature>
<feature type="transmembrane region" description="Helical" evidence="2">
    <location>
        <begin position="582"/>
        <end position="601"/>
    </location>
</feature>
<dbReference type="InterPro" id="IPR010656">
    <property type="entry name" value="DctM"/>
</dbReference>
<reference evidence="4 5" key="1">
    <citation type="submission" date="2018-03" db="EMBL/GenBank/DDBJ databases">
        <title>Genomic Encyclopedia of Type Strains, Phase III (KMG-III): the genomes of soil and plant-associated and newly described type strains.</title>
        <authorList>
            <person name="Whitman W."/>
        </authorList>
    </citation>
    <scope>NUCLEOTIDE SEQUENCE [LARGE SCALE GENOMIC DNA]</scope>
    <source>
        <strain evidence="4 5">CGMCC 1.07653</strain>
    </source>
</reference>
<name>A0A2P8HHZ8_9BACI</name>
<accession>A0A2P8HHZ8</accession>
<dbReference type="NCBIfam" id="TIGR02123">
    <property type="entry name" value="TRAP_fused"/>
    <property type="match status" value="1"/>
</dbReference>
<keyword evidence="2" id="KW-0812">Transmembrane</keyword>
<feature type="domain" description="TRAP C4-dicarboxylate transport system permease DctM subunit" evidence="3">
    <location>
        <begin position="144"/>
        <end position="579"/>
    </location>
</feature>
<dbReference type="PANTHER" id="PTHR43849:SF2">
    <property type="entry name" value="BLL3936 PROTEIN"/>
    <property type="match status" value="1"/>
</dbReference>
<keyword evidence="2" id="KW-1133">Transmembrane helix</keyword>
<feature type="transmembrane region" description="Helical" evidence="2">
    <location>
        <begin position="394"/>
        <end position="411"/>
    </location>
</feature>
<feature type="transmembrane region" description="Helical" evidence="2">
    <location>
        <begin position="432"/>
        <end position="457"/>
    </location>
</feature>
<dbReference type="EMBL" id="PYAV01000006">
    <property type="protein sequence ID" value="PSL45852.1"/>
    <property type="molecule type" value="Genomic_DNA"/>
</dbReference>
<feature type="transmembrane region" description="Helical" evidence="2">
    <location>
        <begin position="74"/>
        <end position="93"/>
    </location>
</feature>
<feature type="transmembrane region" description="Helical" evidence="2">
    <location>
        <begin position="635"/>
        <end position="652"/>
    </location>
</feature>
<dbReference type="Proteomes" id="UP000242310">
    <property type="component" value="Unassembled WGS sequence"/>
</dbReference>